<dbReference type="SUPFAM" id="SSF49478">
    <property type="entry name" value="Cna protein B-type domain"/>
    <property type="match status" value="5"/>
</dbReference>
<dbReference type="SUPFAM" id="SSF49401">
    <property type="entry name" value="Bacterial adhesins"/>
    <property type="match status" value="2"/>
</dbReference>
<feature type="domain" description="SpaA-like prealbumin fold" evidence="5">
    <location>
        <begin position="373"/>
        <end position="451"/>
    </location>
</feature>
<dbReference type="PANTHER" id="PTHR36108">
    <property type="entry name" value="COLOSSIN-B-RELATED"/>
    <property type="match status" value="1"/>
</dbReference>
<dbReference type="InterPro" id="IPR008966">
    <property type="entry name" value="Adhesion_dom_sf"/>
</dbReference>
<evidence type="ECO:0000256" key="2">
    <source>
        <dbReference type="ARBA" id="ARBA00022525"/>
    </source>
</evidence>
<dbReference type="KEGG" id="eio:H9L01_03165"/>
<dbReference type="EMBL" id="CP060715">
    <property type="protein sequence ID" value="QNN61382.1"/>
    <property type="molecule type" value="Genomic_DNA"/>
</dbReference>
<feature type="transmembrane region" description="Helical" evidence="4">
    <location>
        <begin position="1186"/>
        <end position="1205"/>
    </location>
</feature>
<dbReference type="InterPro" id="IPR041033">
    <property type="entry name" value="SpaA_PFL_dom_1"/>
</dbReference>
<reference evidence="6 7" key="1">
    <citation type="submission" date="2020-08" db="EMBL/GenBank/DDBJ databases">
        <title>Genome sequence of Erysipelothrix inopinata DSM 15511T.</title>
        <authorList>
            <person name="Hyun D.-W."/>
            <person name="Bae J.-W."/>
        </authorList>
    </citation>
    <scope>NUCLEOTIDE SEQUENCE [LARGE SCALE GENOMIC DNA]</scope>
    <source>
        <strain evidence="6 7">DSM 15511</strain>
    </source>
</reference>
<dbReference type="Proteomes" id="UP000515928">
    <property type="component" value="Chromosome"/>
</dbReference>
<organism evidence="6 7">
    <name type="scientific">Erysipelothrix inopinata</name>
    <dbReference type="NCBI Taxonomy" id="225084"/>
    <lineage>
        <taxon>Bacteria</taxon>
        <taxon>Bacillati</taxon>
        <taxon>Bacillota</taxon>
        <taxon>Erysipelotrichia</taxon>
        <taxon>Erysipelotrichales</taxon>
        <taxon>Erysipelotrichaceae</taxon>
        <taxon>Erysipelothrix</taxon>
    </lineage>
</organism>
<evidence type="ECO:0000256" key="1">
    <source>
        <dbReference type="ARBA" id="ARBA00007257"/>
    </source>
</evidence>
<feature type="domain" description="SpaA-like prealbumin fold" evidence="5">
    <location>
        <begin position="1051"/>
        <end position="1126"/>
    </location>
</feature>
<dbReference type="NCBIfam" id="TIGR01167">
    <property type="entry name" value="LPXTG_anchor"/>
    <property type="match status" value="1"/>
</dbReference>
<feature type="domain" description="SpaA-like prealbumin fold" evidence="5">
    <location>
        <begin position="955"/>
        <end position="1032"/>
    </location>
</feature>
<dbReference type="InterPro" id="IPR013783">
    <property type="entry name" value="Ig-like_fold"/>
</dbReference>
<keyword evidence="4" id="KW-1133">Transmembrane helix</keyword>
<accession>A0A7G9S0K7</accession>
<sequence>MFRAQFDIDYKTSFDEFYHSEIDHVGRFKNIAEGEFTSNGVITRGKATSTQEINPEAKNNGLKTGVYNFETKEITWDIYLNYNGRETIDYTINDQLDLPQKFVNGSIELLEYTIDENGKTYINENKKMKLDGSVTDNDAGANLQINIDGKKLNLEKEGYSNRIVVRFKTSVRDNINQKDVINNHAFVKNNHNGKEYPLKGYVNIPNGGQFMSKSVRENEDKNGKLVLDWTLQVNKSATIFDSMEIVDALNSTHTYNEDSFKVIAAKADKNGNLERIRELDKDEFELRFTESKDSNEHTYQIATITINPSLLKELPTYIIEYSTTPLLEVGQVTYSNKADMNATHKEEEFKTVSVPVDKSYVYGVGSATATSQKLAVIKKDSEGNPIQGVRFGLYYARTGKLVKEQVTNENGELKFENLFTTEYILKELETLPGYGIEIQYLEGIKLQVNDQTTLAANSNNGLVITNHKNAIRIEKKSDSTTTDINLSATFEVHKMDDNSLLGLMTTDENGIGYFDNNGKGLLPGKYKIVESIPNVGHIKNNQTLEIEVAEQLLYEDVVEFTNYQGSVVLTKVDKNNQVITDSIQFNLVKNDEVIGEYLTQNGIIEINNLEPGNYKFVEQTPESKYLRGNDLEFVVSENETGKPETIELTAVNYSVNASFSKVDNHGSALEGAKFGLYKIDEDTDVTYETLVNPISEVKSDENGSVRFEKVSVGYYAVKEIEASKGYVLNQEVIRFEIKDEIISEDKEINIYESNFVNYKGQATLTKKDGVTDEVLAGATFSVYKGNDYLNIENNELVESNLVTNEQGQIVLEDLEAGNYFFVETRANEGYYLNSKFVAFTIEETSINDAQSSIELEHRNYRANVSFVKNDGENGLEGAIFALVKDGVIVGDNYQSNEEGVVTFENIGPGNYEYYEIKAPKGYIIEDRIYNFTVEDGIDTQETLHFEATNVENHKGSVVFNKVDQFGNAIEGAQFELRTDLGDVIALSESDQNGIVRIDNLGSGNYTIHEIKAATGYILNTASIDVVIPEKATGDFVFATELENNEFVNYQGTLEIHKVDNEGNHLDGATFNLMNDKYEIIDTLTTVNGIAKLDELAPGTYFLEEAIAPKGYELSNERFVIDIPEKYEGEINKLQLEVVNIKIEEEIVEPKPDQEDEVEVLGVTKKPKQDALESTTKLPSTGLDNNVVIYQYLMIMAGITFVFFGFKKKNNN</sequence>
<dbReference type="AlphaFoldDB" id="A0A7G9S0K7"/>
<feature type="domain" description="SpaA-like prealbumin fold" evidence="5">
    <location>
        <begin position="863"/>
        <end position="938"/>
    </location>
</feature>
<dbReference type="Gene3D" id="2.60.40.10">
    <property type="entry name" value="Immunoglobulins"/>
    <property type="match status" value="8"/>
</dbReference>
<evidence type="ECO:0000256" key="3">
    <source>
        <dbReference type="ARBA" id="ARBA00022729"/>
    </source>
</evidence>
<feature type="domain" description="SpaA-like prealbumin fold" evidence="5">
    <location>
        <begin position="471"/>
        <end position="551"/>
    </location>
</feature>
<keyword evidence="4" id="KW-0472">Membrane</keyword>
<comment type="similarity">
    <text evidence="1">Belongs to the serine-aspartate repeat-containing protein (SDr) family.</text>
</comment>
<evidence type="ECO:0000313" key="6">
    <source>
        <dbReference type="EMBL" id="QNN61382.1"/>
    </source>
</evidence>
<keyword evidence="7" id="KW-1185">Reference proteome</keyword>
<name>A0A7G9S0K7_9FIRM</name>
<keyword evidence="4" id="KW-0812">Transmembrane</keyword>
<evidence type="ECO:0000256" key="4">
    <source>
        <dbReference type="SAM" id="Phobius"/>
    </source>
</evidence>
<feature type="domain" description="SpaA-like prealbumin fold" evidence="5">
    <location>
        <begin position="565"/>
        <end position="641"/>
    </location>
</feature>
<keyword evidence="2" id="KW-0964">Secreted</keyword>
<protein>
    <submittedName>
        <fullName evidence="6">LPXTG cell wall anchor domain-containing protein</fullName>
    </submittedName>
</protein>
<keyword evidence="3" id="KW-0732">Signal</keyword>
<dbReference type="Pfam" id="PF17802">
    <property type="entry name" value="SpaA"/>
    <property type="match status" value="8"/>
</dbReference>
<proteinExistence type="inferred from homology"/>
<evidence type="ECO:0000313" key="7">
    <source>
        <dbReference type="Proteomes" id="UP000515928"/>
    </source>
</evidence>
<evidence type="ECO:0000259" key="5">
    <source>
        <dbReference type="Pfam" id="PF17802"/>
    </source>
</evidence>
<feature type="domain" description="SpaA-like prealbumin fold" evidence="5">
    <location>
        <begin position="658"/>
        <end position="740"/>
    </location>
</feature>
<gene>
    <name evidence="6" type="ORF">H9L01_03165</name>
</gene>
<dbReference type="PANTHER" id="PTHR36108:SF13">
    <property type="entry name" value="COLOSSIN-B-RELATED"/>
    <property type="match status" value="1"/>
</dbReference>
<dbReference type="Gene3D" id="2.60.40.740">
    <property type="match status" value="2"/>
</dbReference>
<feature type="domain" description="SpaA-like prealbumin fold" evidence="5">
    <location>
        <begin position="761"/>
        <end position="845"/>
    </location>
</feature>